<comment type="caution">
    <text evidence="1">The sequence shown here is derived from an EMBL/GenBank/DDBJ whole genome shotgun (WGS) entry which is preliminary data.</text>
</comment>
<evidence type="ECO:0000313" key="1">
    <source>
        <dbReference type="EMBL" id="KAI8572356.1"/>
    </source>
</evidence>
<keyword evidence="2" id="KW-1185">Reference proteome</keyword>
<accession>A0ACC0Q4L1</accession>
<sequence length="115" mass="12746">MMSNRLRSHHHSRPALSARKFPLFPFKGRSLFYFCVFLAVLLFALASMVLQSSFASAVFRMGGGSERRERLVREGLKFGSPQRQLARGGGVLSTSWIGCGGVGLELVSSFPYFLL</sequence>
<evidence type="ECO:0000313" key="2">
    <source>
        <dbReference type="Proteomes" id="UP001062846"/>
    </source>
</evidence>
<gene>
    <name evidence="1" type="ORF">RHMOL_Rhmol01G0192200</name>
</gene>
<organism evidence="1 2">
    <name type="scientific">Rhododendron molle</name>
    <name type="common">Chinese azalea</name>
    <name type="synonym">Azalea mollis</name>
    <dbReference type="NCBI Taxonomy" id="49168"/>
    <lineage>
        <taxon>Eukaryota</taxon>
        <taxon>Viridiplantae</taxon>
        <taxon>Streptophyta</taxon>
        <taxon>Embryophyta</taxon>
        <taxon>Tracheophyta</taxon>
        <taxon>Spermatophyta</taxon>
        <taxon>Magnoliopsida</taxon>
        <taxon>eudicotyledons</taxon>
        <taxon>Gunneridae</taxon>
        <taxon>Pentapetalae</taxon>
        <taxon>asterids</taxon>
        <taxon>Ericales</taxon>
        <taxon>Ericaceae</taxon>
        <taxon>Ericoideae</taxon>
        <taxon>Rhodoreae</taxon>
        <taxon>Rhododendron</taxon>
    </lineage>
</organism>
<reference evidence="1" key="1">
    <citation type="submission" date="2022-02" db="EMBL/GenBank/DDBJ databases">
        <title>Plant Genome Project.</title>
        <authorList>
            <person name="Zhang R.-G."/>
        </authorList>
    </citation>
    <scope>NUCLEOTIDE SEQUENCE</scope>
    <source>
        <strain evidence="1">AT1</strain>
    </source>
</reference>
<dbReference type="Proteomes" id="UP001062846">
    <property type="component" value="Chromosome 1"/>
</dbReference>
<dbReference type="EMBL" id="CM046388">
    <property type="protein sequence ID" value="KAI8572356.1"/>
    <property type="molecule type" value="Genomic_DNA"/>
</dbReference>
<protein>
    <submittedName>
        <fullName evidence="1">Uncharacterized protein</fullName>
    </submittedName>
</protein>
<proteinExistence type="predicted"/>
<name>A0ACC0Q4L1_RHOML</name>